<dbReference type="PANTHER" id="PTHR43095">
    <property type="entry name" value="SUGAR KINASE"/>
    <property type="match status" value="1"/>
</dbReference>
<keyword evidence="3 5" id="KW-0418">Kinase</keyword>
<evidence type="ECO:0000313" key="5">
    <source>
        <dbReference type="EMBL" id="SDP05952.1"/>
    </source>
</evidence>
<protein>
    <submittedName>
        <fullName evidence="5">Sugar (Pentulose or hexulose) kinase</fullName>
    </submittedName>
</protein>
<dbReference type="Pfam" id="PF00370">
    <property type="entry name" value="FGGY_N"/>
    <property type="match status" value="1"/>
</dbReference>
<gene>
    <name evidence="5" type="ORF">SAMN04487788_1869</name>
</gene>
<evidence type="ECO:0000313" key="6">
    <source>
        <dbReference type="Proteomes" id="UP000186456"/>
    </source>
</evidence>
<dbReference type="AlphaFoldDB" id="A0A1H0PLI0"/>
<dbReference type="Gene3D" id="3.30.420.40">
    <property type="match status" value="2"/>
</dbReference>
<dbReference type="EMBL" id="FNJN01000004">
    <property type="protein sequence ID" value="SDP05952.1"/>
    <property type="molecule type" value="Genomic_DNA"/>
</dbReference>
<proteinExistence type="inferred from homology"/>
<dbReference type="SUPFAM" id="SSF53067">
    <property type="entry name" value="Actin-like ATPase domain"/>
    <property type="match status" value="2"/>
</dbReference>
<feature type="domain" description="Carbohydrate kinase FGGY N-terminal" evidence="4">
    <location>
        <begin position="4"/>
        <end position="240"/>
    </location>
</feature>
<dbReference type="InterPro" id="IPR050406">
    <property type="entry name" value="FGGY_Carb_Kinase"/>
</dbReference>
<keyword evidence="2" id="KW-0808">Transferase</keyword>
<dbReference type="GO" id="GO:0016301">
    <property type="term" value="F:kinase activity"/>
    <property type="evidence" value="ECO:0007669"/>
    <property type="project" value="UniProtKB-KW"/>
</dbReference>
<name>A0A1H0PLI0_MICTS</name>
<dbReference type="PANTHER" id="PTHR43095:SF2">
    <property type="entry name" value="GLUCONOKINASE"/>
    <property type="match status" value="1"/>
</dbReference>
<evidence type="ECO:0000256" key="1">
    <source>
        <dbReference type="ARBA" id="ARBA00009156"/>
    </source>
</evidence>
<dbReference type="Proteomes" id="UP000186456">
    <property type="component" value="Unassembled WGS sequence"/>
</dbReference>
<evidence type="ECO:0000256" key="3">
    <source>
        <dbReference type="ARBA" id="ARBA00022777"/>
    </source>
</evidence>
<organism evidence="5 6">
    <name type="scientific">Microbacterium testaceum (strain StLB037)</name>
    <dbReference type="NCBI Taxonomy" id="979556"/>
    <lineage>
        <taxon>Bacteria</taxon>
        <taxon>Bacillati</taxon>
        <taxon>Actinomycetota</taxon>
        <taxon>Actinomycetes</taxon>
        <taxon>Micrococcales</taxon>
        <taxon>Microbacteriaceae</taxon>
        <taxon>Microbacterium</taxon>
    </lineage>
</organism>
<sequence>MSDYVVGVDMGSTSTKLLVATPEGRQVLVVSRRSPWTNLDHGQAEMTASEAVAVVRDLAAEADARLDEGYRIVALGVSGMAEAGVLLDERGAALAPIMAWFDPRGAAQIMATPDSFRAEFPGRTGLPVGPLASIAKLLHLRDEGIALAGTTFLNVPEFVVHALGGPRVAEYSLVSRTGLIDQDDSTPWQAALDVLGVDESILGTLVSAGEPVGTLTDPDMPAGFRGAALTVAGHDHLVSAVAVGATHTGQLYDSMGTAEALVRVLDDTLPFDARERLAHAGINCVRHVIPGKYVLLAGTKSGLLMRRVLQLLGITDAVGRARIDDEALALPVDGTLADGGLEVSGARNDDGVLNIVAQSDGLSPAELFAASLRHGNDMLAECMSAMDREVTPPTSTVLTGGWSTMASVVRSRSALLPEVTVSTHDEGTAYGAALFAAFAARSVEGTASGTFADVADTFLSSSLDPAERRSAVLAPLTPTPERS</sequence>
<dbReference type="RefSeq" id="WP_074695226.1">
    <property type="nucleotide sequence ID" value="NZ_FNJN01000004.1"/>
</dbReference>
<dbReference type="GO" id="GO:0005975">
    <property type="term" value="P:carbohydrate metabolic process"/>
    <property type="evidence" value="ECO:0007669"/>
    <property type="project" value="InterPro"/>
</dbReference>
<dbReference type="InterPro" id="IPR043129">
    <property type="entry name" value="ATPase_NBD"/>
</dbReference>
<dbReference type="InterPro" id="IPR018484">
    <property type="entry name" value="FGGY_N"/>
</dbReference>
<dbReference type="CDD" id="cd07773">
    <property type="entry name" value="ASKHA_NBD_FGGY_FK"/>
    <property type="match status" value="1"/>
</dbReference>
<evidence type="ECO:0000259" key="4">
    <source>
        <dbReference type="Pfam" id="PF00370"/>
    </source>
</evidence>
<accession>A0A1H0PLI0</accession>
<reference evidence="5 6" key="1">
    <citation type="submission" date="2016-10" db="EMBL/GenBank/DDBJ databases">
        <authorList>
            <person name="de Groot N.N."/>
        </authorList>
    </citation>
    <scope>NUCLEOTIDE SEQUENCE [LARGE SCALE GENOMIC DNA]</scope>
    <source>
        <strain evidence="5 6">StLB037</strain>
    </source>
</reference>
<comment type="similarity">
    <text evidence="1">Belongs to the FGGY kinase family.</text>
</comment>
<evidence type="ECO:0000256" key="2">
    <source>
        <dbReference type="ARBA" id="ARBA00022679"/>
    </source>
</evidence>